<dbReference type="CDD" id="cd11065">
    <property type="entry name" value="CYP64-like"/>
    <property type="match status" value="1"/>
</dbReference>
<evidence type="ECO:0000256" key="7">
    <source>
        <dbReference type="ARBA" id="ARBA00023004"/>
    </source>
</evidence>
<dbReference type="Pfam" id="PF00067">
    <property type="entry name" value="p450"/>
    <property type="match status" value="1"/>
</dbReference>
<dbReference type="PANTHER" id="PTHR46300:SF7">
    <property type="entry name" value="P450, PUTATIVE (EUROFUNG)-RELATED"/>
    <property type="match status" value="1"/>
</dbReference>
<keyword evidence="4 9" id="KW-0349">Heme</keyword>
<keyword evidence="8 10" id="KW-0503">Monooxygenase</keyword>
<evidence type="ECO:0000256" key="1">
    <source>
        <dbReference type="ARBA" id="ARBA00001971"/>
    </source>
</evidence>
<keyword evidence="6 10" id="KW-0560">Oxidoreductase</keyword>
<dbReference type="PANTHER" id="PTHR46300">
    <property type="entry name" value="P450, PUTATIVE (EUROFUNG)-RELATED-RELATED"/>
    <property type="match status" value="1"/>
</dbReference>
<keyword evidence="12" id="KW-1185">Reference proteome</keyword>
<comment type="similarity">
    <text evidence="3 10">Belongs to the cytochrome P450 family.</text>
</comment>
<dbReference type="PRINTS" id="PR00463">
    <property type="entry name" value="EP450I"/>
</dbReference>
<comment type="pathway">
    <text evidence="2">Secondary metabolite biosynthesis.</text>
</comment>
<dbReference type="GO" id="GO:0020037">
    <property type="term" value="F:heme binding"/>
    <property type="evidence" value="ECO:0007669"/>
    <property type="project" value="InterPro"/>
</dbReference>
<gene>
    <name evidence="11" type="ORF">FA13DRAFT_1794309</name>
</gene>
<dbReference type="GO" id="GO:0004497">
    <property type="term" value="F:monooxygenase activity"/>
    <property type="evidence" value="ECO:0007669"/>
    <property type="project" value="UniProtKB-KW"/>
</dbReference>
<comment type="caution">
    <text evidence="11">The sequence shown here is derived from an EMBL/GenBank/DDBJ whole genome shotgun (WGS) entry which is preliminary data.</text>
</comment>
<dbReference type="InterPro" id="IPR050364">
    <property type="entry name" value="Cytochrome_P450_fung"/>
</dbReference>
<name>A0A4Y7T1R3_COPMI</name>
<dbReference type="Gene3D" id="1.10.630.10">
    <property type="entry name" value="Cytochrome P450"/>
    <property type="match status" value="1"/>
</dbReference>
<dbReference type="AlphaFoldDB" id="A0A4Y7T1R3"/>
<dbReference type="InterPro" id="IPR002401">
    <property type="entry name" value="Cyt_P450_E_grp-I"/>
</dbReference>
<dbReference type="InterPro" id="IPR017972">
    <property type="entry name" value="Cyt_P450_CS"/>
</dbReference>
<reference evidence="11 12" key="1">
    <citation type="journal article" date="2019" name="Nat. Ecol. Evol.">
        <title>Megaphylogeny resolves global patterns of mushroom evolution.</title>
        <authorList>
            <person name="Varga T."/>
            <person name="Krizsan K."/>
            <person name="Foldi C."/>
            <person name="Dima B."/>
            <person name="Sanchez-Garcia M."/>
            <person name="Sanchez-Ramirez S."/>
            <person name="Szollosi G.J."/>
            <person name="Szarkandi J.G."/>
            <person name="Papp V."/>
            <person name="Albert L."/>
            <person name="Andreopoulos W."/>
            <person name="Angelini C."/>
            <person name="Antonin V."/>
            <person name="Barry K.W."/>
            <person name="Bougher N.L."/>
            <person name="Buchanan P."/>
            <person name="Buyck B."/>
            <person name="Bense V."/>
            <person name="Catcheside P."/>
            <person name="Chovatia M."/>
            <person name="Cooper J."/>
            <person name="Damon W."/>
            <person name="Desjardin D."/>
            <person name="Finy P."/>
            <person name="Geml J."/>
            <person name="Haridas S."/>
            <person name="Hughes K."/>
            <person name="Justo A."/>
            <person name="Karasinski D."/>
            <person name="Kautmanova I."/>
            <person name="Kiss B."/>
            <person name="Kocsube S."/>
            <person name="Kotiranta H."/>
            <person name="LaButti K.M."/>
            <person name="Lechner B.E."/>
            <person name="Liimatainen K."/>
            <person name="Lipzen A."/>
            <person name="Lukacs Z."/>
            <person name="Mihaltcheva S."/>
            <person name="Morgado L.N."/>
            <person name="Niskanen T."/>
            <person name="Noordeloos M.E."/>
            <person name="Ohm R.A."/>
            <person name="Ortiz-Santana B."/>
            <person name="Ovrebo C."/>
            <person name="Racz N."/>
            <person name="Riley R."/>
            <person name="Savchenko A."/>
            <person name="Shiryaev A."/>
            <person name="Soop K."/>
            <person name="Spirin V."/>
            <person name="Szebenyi C."/>
            <person name="Tomsovsky M."/>
            <person name="Tulloss R.E."/>
            <person name="Uehling J."/>
            <person name="Grigoriev I.V."/>
            <person name="Vagvolgyi C."/>
            <person name="Papp T."/>
            <person name="Martin F.M."/>
            <person name="Miettinen O."/>
            <person name="Hibbett D.S."/>
            <person name="Nagy L.G."/>
        </authorList>
    </citation>
    <scope>NUCLEOTIDE SEQUENCE [LARGE SCALE GENOMIC DNA]</scope>
    <source>
        <strain evidence="11 12">FP101781</strain>
    </source>
</reference>
<dbReference type="STRING" id="71717.A0A4Y7T1R3"/>
<organism evidence="11 12">
    <name type="scientific">Coprinellus micaceus</name>
    <name type="common">Glistening ink-cap mushroom</name>
    <name type="synonym">Coprinus micaceus</name>
    <dbReference type="NCBI Taxonomy" id="71717"/>
    <lineage>
        <taxon>Eukaryota</taxon>
        <taxon>Fungi</taxon>
        <taxon>Dikarya</taxon>
        <taxon>Basidiomycota</taxon>
        <taxon>Agaricomycotina</taxon>
        <taxon>Agaricomycetes</taxon>
        <taxon>Agaricomycetidae</taxon>
        <taxon>Agaricales</taxon>
        <taxon>Agaricineae</taxon>
        <taxon>Psathyrellaceae</taxon>
        <taxon>Coprinellus</taxon>
    </lineage>
</organism>
<dbReference type="PROSITE" id="PS00086">
    <property type="entry name" value="CYTOCHROME_P450"/>
    <property type="match status" value="1"/>
</dbReference>
<dbReference type="OrthoDB" id="2789670at2759"/>
<dbReference type="Proteomes" id="UP000298030">
    <property type="component" value="Unassembled WGS sequence"/>
</dbReference>
<evidence type="ECO:0000256" key="9">
    <source>
        <dbReference type="PIRSR" id="PIRSR602401-1"/>
    </source>
</evidence>
<keyword evidence="7 9" id="KW-0408">Iron</keyword>
<dbReference type="InterPro" id="IPR001128">
    <property type="entry name" value="Cyt_P450"/>
</dbReference>
<evidence type="ECO:0000256" key="10">
    <source>
        <dbReference type="RuleBase" id="RU000461"/>
    </source>
</evidence>
<protein>
    <submittedName>
        <fullName evidence="11">Putative CyP450 monooxygenase</fullName>
    </submittedName>
</protein>
<evidence type="ECO:0000256" key="5">
    <source>
        <dbReference type="ARBA" id="ARBA00022723"/>
    </source>
</evidence>
<dbReference type="GO" id="GO:0005506">
    <property type="term" value="F:iron ion binding"/>
    <property type="evidence" value="ECO:0007669"/>
    <property type="project" value="InterPro"/>
</dbReference>
<evidence type="ECO:0000256" key="8">
    <source>
        <dbReference type="ARBA" id="ARBA00023033"/>
    </source>
</evidence>
<evidence type="ECO:0000256" key="4">
    <source>
        <dbReference type="ARBA" id="ARBA00022617"/>
    </source>
</evidence>
<dbReference type="GO" id="GO:0016705">
    <property type="term" value="F:oxidoreductase activity, acting on paired donors, with incorporation or reduction of molecular oxygen"/>
    <property type="evidence" value="ECO:0007669"/>
    <property type="project" value="InterPro"/>
</dbReference>
<feature type="binding site" description="axial binding residue" evidence="9">
    <location>
        <position position="449"/>
    </location>
    <ligand>
        <name>heme</name>
        <dbReference type="ChEBI" id="CHEBI:30413"/>
    </ligand>
    <ligandPart>
        <name>Fe</name>
        <dbReference type="ChEBI" id="CHEBI:18248"/>
    </ligandPart>
</feature>
<dbReference type="EMBL" id="QPFP01000035">
    <property type="protein sequence ID" value="TEB28075.1"/>
    <property type="molecule type" value="Genomic_DNA"/>
</dbReference>
<sequence>MTFEAVMVPTVIQALGGATAILALRALYQWWTGYNGSGLPYPPGPKGYPIINNLFDMPIEVPWAAHAELAKKYGDLIFFRVFGQPIMIVASEKRAVDLFEKRSTIYSNRPHSVMMHELLEFDNFFGLVDYGPRWRKHRRMFHQEFNHATVPKYHPIVKRYTQRFLVALSDGVDLSEATRNAIAGMGIQVVYGVHVNSIDDPFICDASEVGDALNTAGIPGRFLVDVFSALKYIPRWMPGAGFQRWADHYRAASRKVLDEPFEYVWSLHKKGESTPCVATAMIDRFPEDTVQRHEQSLIARNVCSQTHIAAVDTTYGMMMAFFLAMVLYPNVQKAAQTELDRVVGPFTAPDFSYRPDLDYIEAVLRETFRWHQVLPLALPHCVTEDHTYDGYFIPKGTVVFGNSWGLMHDPDVFPNPMEFKPERFLTKEGKINPEVPEPMALFGYGRRICPGRHFAVDMMYSVITATLTSFNILPGKDEHGNPAKVEAKFEGGAIMCVPLSP</sequence>
<comment type="cofactor">
    <cofactor evidence="1 9">
        <name>heme</name>
        <dbReference type="ChEBI" id="CHEBI:30413"/>
    </cofactor>
</comment>
<evidence type="ECO:0000256" key="2">
    <source>
        <dbReference type="ARBA" id="ARBA00005179"/>
    </source>
</evidence>
<proteinExistence type="inferred from homology"/>
<keyword evidence="5 9" id="KW-0479">Metal-binding</keyword>
<evidence type="ECO:0000313" key="12">
    <source>
        <dbReference type="Proteomes" id="UP000298030"/>
    </source>
</evidence>
<evidence type="ECO:0000256" key="3">
    <source>
        <dbReference type="ARBA" id="ARBA00010617"/>
    </source>
</evidence>
<dbReference type="InterPro" id="IPR036396">
    <property type="entry name" value="Cyt_P450_sf"/>
</dbReference>
<dbReference type="SUPFAM" id="SSF48264">
    <property type="entry name" value="Cytochrome P450"/>
    <property type="match status" value="1"/>
</dbReference>
<evidence type="ECO:0000313" key="11">
    <source>
        <dbReference type="EMBL" id="TEB28075.1"/>
    </source>
</evidence>
<evidence type="ECO:0000256" key="6">
    <source>
        <dbReference type="ARBA" id="ARBA00023002"/>
    </source>
</evidence>
<accession>A0A4Y7T1R3</accession>